<dbReference type="PANTHER" id="PTHR22683">
    <property type="entry name" value="SPORULATION PROTEIN RELATED"/>
    <property type="match status" value="1"/>
</dbReference>
<evidence type="ECO:0000259" key="5">
    <source>
        <dbReference type="PROSITE" id="PS50901"/>
    </source>
</evidence>
<evidence type="ECO:0000313" key="7">
    <source>
        <dbReference type="Proteomes" id="UP000000844"/>
    </source>
</evidence>
<dbReference type="Gene3D" id="3.40.50.300">
    <property type="entry name" value="P-loop containing nucleotide triphosphate hydrolases"/>
    <property type="match status" value="2"/>
</dbReference>
<dbReference type="HOGENOM" id="CLU_008270_1_0_11"/>
<organism evidence="6 7">
    <name type="scientific">Stackebrandtia nassauensis (strain DSM 44728 / CIP 108903 / NRRL B-16338 / NBRC 102104 / LLR-40K-21)</name>
    <dbReference type="NCBI Taxonomy" id="446470"/>
    <lineage>
        <taxon>Bacteria</taxon>
        <taxon>Bacillati</taxon>
        <taxon>Actinomycetota</taxon>
        <taxon>Actinomycetes</taxon>
        <taxon>Glycomycetales</taxon>
        <taxon>Glycomycetaceae</taxon>
        <taxon>Stackebrandtia</taxon>
    </lineage>
</organism>
<dbReference type="RefSeq" id="WP_013016873.1">
    <property type="nucleotide sequence ID" value="NC_013947.1"/>
</dbReference>
<dbReference type="InterPro" id="IPR002543">
    <property type="entry name" value="FtsK_dom"/>
</dbReference>
<proteinExistence type="predicted"/>
<evidence type="ECO:0000256" key="1">
    <source>
        <dbReference type="ARBA" id="ARBA00022741"/>
    </source>
</evidence>
<dbReference type="STRING" id="446470.Snas_1599"/>
<dbReference type="EMBL" id="CP001778">
    <property type="protein sequence ID" value="ADD41302.1"/>
    <property type="molecule type" value="Genomic_DNA"/>
</dbReference>
<sequence>MAGWRSRLASHVAAELSTARGAVRQLAQRADRRATEAKRAASRAMDTAREKQAALTSTHRAEVDRITAKAESDIDNAVAELTEVTARLSAPCADAEWSRWTPAPVDRSLAAPLLRVGSLAIGSADAETQRPPALVGLMDHSHLRIAGAAEAALPSVLLRAIGCAEPGACRLTVYDPERLGGSLAGFAPLAPAGLLSFVGPHGLSDMLDEHVEHIRRINATVLAGDHASLRELAETTGRRPEPWRLLVLLGAEMDDWTKDQRAQLTRIRRTGVACGVHLIVVGTDAADDANTLSLDTTSTTLAGQAPVRLDPAPPSALITGTCRRIAEVYAAGPQPTRLSDLIPETLWTKSSACELSVPLGEGSDGRLADIVLGDNPPHALIGGPSGSGKTNLIYSWLGALTARYHPDELALYMLDFKEGVSFARFAGGRRDPSWLPHVRLVGVNINDDREFGLALLRYLRQELRRRAEAAKRHEATKLEELRAVDPQGRWPRIMAVIDEFQVLLDGRDSVAAEAVALLEDLARRGRSQGIHLVLASQDVAGIEALWGRPSLIAQFTLRIALPKARRLLAEANNLAEEIPRYHAVVNSDSGVTQANRVVRLPNASDRAVWDPLQEKLWRQRPADNDSPLLFDGDHVPVLPERIELPTTDPTPVAVLGKAIDVSSRAATLRLTRTPGRNLAILGTRTTEACDVLAGAALSVARTTDVRVTICCLDPDAAAHAYRLAWACEAAGSTVDWQDKLDEVVTAWEEQPTDRPHLVLLYAVDAAGSSLTTAGRNALRSMLLTGPERRVHTFGWWRSVPRLREDLGGYAARFDAIDAWVALDVQGPELAPLSPQPGGPAWYPRTRRGLFFDRAVHRQAEVLIPYDTESVLPTVDNMLTGSPADEH</sequence>
<dbReference type="Proteomes" id="UP000000844">
    <property type="component" value="Chromosome"/>
</dbReference>
<dbReference type="CDD" id="cd01127">
    <property type="entry name" value="TrwB_TraG_TraD_VirD4"/>
    <property type="match status" value="1"/>
</dbReference>
<dbReference type="OrthoDB" id="9807790at2"/>
<dbReference type="InterPro" id="IPR027417">
    <property type="entry name" value="P-loop_NTPase"/>
</dbReference>
<feature type="domain" description="FtsK" evidence="5">
    <location>
        <begin position="365"/>
        <end position="570"/>
    </location>
</feature>
<keyword evidence="7" id="KW-1185">Reference proteome</keyword>
<dbReference type="Pfam" id="PF01580">
    <property type="entry name" value="FtsK_SpoIIIE"/>
    <property type="match status" value="1"/>
</dbReference>
<evidence type="ECO:0000256" key="3">
    <source>
        <dbReference type="PROSITE-ProRule" id="PRU00289"/>
    </source>
</evidence>
<reference evidence="6 7" key="1">
    <citation type="journal article" date="2009" name="Stand. Genomic Sci.">
        <title>Complete genome sequence of Stackebrandtia nassauensis type strain (LLR-40K-21).</title>
        <authorList>
            <person name="Munk C."/>
            <person name="Lapidus A."/>
            <person name="Copeland A."/>
            <person name="Jando M."/>
            <person name="Mayilraj S."/>
            <person name="Glavina Del Rio T."/>
            <person name="Nolan M."/>
            <person name="Chen F."/>
            <person name="Lucas S."/>
            <person name="Tice H."/>
            <person name="Cheng J.F."/>
            <person name="Han C."/>
            <person name="Detter J.C."/>
            <person name="Bruce D."/>
            <person name="Goodwin L."/>
            <person name="Chain P."/>
            <person name="Pitluck S."/>
            <person name="Goker M."/>
            <person name="Ovchinikova G."/>
            <person name="Pati A."/>
            <person name="Ivanova N."/>
            <person name="Mavromatis K."/>
            <person name="Chen A."/>
            <person name="Palaniappan K."/>
            <person name="Land M."/>
            <person name="Hauser L."/>
            <person name="Chang Y.J."/>
            <person name="Jeffries C.D."/>
            <person name="Bristow J."/>
            <person name="Eisen J.A."/>
            <person name="Markowitz V."/>
            <person name="Hugenholtz P."/>
            <person name="Kyrpides N.C."/>
            <person name="Klenk H.P."/>
        </authorList>
    </citation>
    <scope>NUCLEOTIDE SEQUENCE [LARGE SCALE GENOMIC DNA]</scope>
    <source>
        <strain evidence="7">DSM 44728 / CIP 108903 / NRRL B-16338 / NBRC 102104 / LLR-40K-21</strain>
    </source>
</reference>
<accession>D3PWE5</accession>
<dbReference type="KEGG" id="sna:Snas_1599"/>
<keyword evidence="1 3" id="KW-0547">Nucleotide-binding</keyword>
<feature type="region of interest" description="Disordered" evidence="4">
    <location>
        <begin position="29"/>
        <end position="59"/>
    </location>
</feature>
<feature type="binding site" evidence="3">
    <location>
        <begin position="383"/>
        <end position="390"/>
    </location>
    <ligand>
        <name>ATP</name>
        <dbReference type="ChEBI" id="CHEBI:30616"/>
    </ligand>
</feature>
<dbReference type="InterPro" id="IPR050206">
    <property type="entry name" value="FtsK/SpoIIIE/SftA"/>
</dbReference>
<name>D3PWE5_STANL</name>
<keyword evidence="2 3" id="KW-0067">ATP-binding</keyword>
<dbReference type="AlphaFoldDB" id="D3PWE5"/>
<dbReference type="PANTHER" id="PTHR22683:SF41">
    <property type="entry name" value="DNA TRANSLOCASE FTSK"/>
    <property type="match status" value="1"/>
</dbReference>
<feature type="compositionally biased region" description="Basic and acidic residues" evidence="4">
    <location>
        <begin position="29"/>
        <end position="39"/>
    </location>
</feature>
<dbReference type="SUPFAM" id="SSF52540">
    <property type="entry name" value="P-loop containing nucleoside triphosphate hydrolases"/>
    <property type="match status" value="1"/>
</dbReference>
<evidence type="ECO:0000256" key="2">
    <source>
        <dbReference type="ARBA" id="ARBA00022840"/>
    </source>
</evidence>
<dbReference type="eggNOG" id="COG1674">
    <property type="taxonomic scope" value="Bacteria"/>
</dbReference>
<protein>
    <submittedName>
        <fullName evidence="6">Cell division FtsK/SpoIIIE</fullName>
    </submittedName>
</protein>
<evidence type="ECO:0000313" key="6">
    <source>
        <dbReference type="EMBL" id="ADD41302.1"/>
    </source>
</evidence>
<dbReference type="GO" id="GO:0005524">
    <property type="term" value="F:ATP binding"/>
    <property type="evidence" value="ECO:0007669"/>
    <property type="project" value="UniProtKB-UniRule"/>
</dbReference>
<dbReference type="GO" id="GO:0051301">
    <property type="term" value="P:cell division"/>
    <property type="evidence" value="ECO:0007669"/>
    <property type="project" value="UniProtKB-KW"/>
</dbReference>
<gene>
    <name evidence="6" type="ordered locus">Snas_1599</name>
</gene>
<keyword evidence="6" id="KW-0131">Cell cycle</keyword>
<dbReference type="GO" id="GO:0003677">
    <property type="term" value="F:DNA binding"/>
    <property type="evidence" value="ECO:0007669"/>
    <property type="project" value="InterPro"/>
</dbReference>
<evidence type="ECO:0000256" key="4">
    <source>
        <dbReference type="SAM" id="MobiDB-lite"/>
    </source>
</evidence>
<dbReference type="PROSITE" id="PS50901">
    <property type="entry name" value="FTSK"/>
    <property type="match status" value="1"/>
</dbReference>
<keyword evidence="6" id="KW-0132">Cell division</keyword>